<dbReference type="VEuPathDB" id="TrichDB:TVAGG3_0282610"/>
<dbReference type="VEuPathDB" id="TrichDB:TVAG_061900"/>
<keyword evidence="2" id="KW-1185">Reference proteome</keyword>
<reference evidence="1" key="2">
    <citation type="journal article" date="2007" name="Science">
        <title>Draft genome sequence of the sexually transmitted pathogen Trichomonas vaginalis.</title>
        <authorList>
            <person name="Carlton J.M."/>
            <person name="Hirt R.P."/>
            <person name="Silva J.C."/>
            <person name="Delcher A.L."/>
            <person name="Schatz M."/>
            <person name="Zhao Q."/>
            <person name="Wortman J.R."/>
            <person name="Bidwell S.L."/>
            <person name="Alsmark U.C.M."/>
            <person name="Besteiro S."/>
            <person name="Sicheritz-Ponten T."/>
            <person name="Noel C.J."/>
            <person name="Dacks J.B."/>
            <person name="Foster P.G."/>
            <person name="Simillion C."/>
            <person name="Van de Peer Y."/>
            <person name="Miranda-Saavedra D."/>
            <person name="Barton G.J."/>
            <person name="Westrop G.D."/>
            <person name="Mueller S."/>
            <person name="Dessi D."/>
            <person name="Fiori P.L."/>
            <person name="Ren Q."/>
            <person name="Paulsen I."/>
            <person name="Zhang H."/>
            <person name="Bastida-Corcuera F.D."/>
            <person name="Simoes-Barbosa A."/>
            <person name="Brown M.T."/>
            <person name="Hayes R.D."/>
            <person name="Mukherjee M."/>
            <person name="Okumura C.Y."/>
            <person name="Schneider R."/>
            <person name="Smith A.J."/>
            <person name="Vanacova S."/>
            <person name="Villalvazo M."/>
            <person name="Haas B.J."/>
            <person name="Pertea M."/>
            <person name="Feldblyum T.V."/>
            <person name="Utterback T.R."/>
            <person name="Shu C.L."/>
            <person name="Osoegawa K."/>
            <person name="de Jong P.J."/>
            <person name="Hrdy I."/>
            <person name="Horvathova L."/>
            <person name="Zubacova Z."/>
            <person name="Dolezal P."/>
            <person name="Malik S.B."/>
            <person name="Logsdon J.M. Jr."/>
            <person name="Henze K."/>
            <person name="Gupta A."/>
            <person name="Wang C.C."/>
            <person name="Dunne R.L."/>
            <person name="Upcroft J.A."/>
            <person name="Upcroft P."/>
            <person name="White O."/>
            <person name="Salzberg S.L."/>
            <person name="Tang P."/>
            <person name="Chiu C.-H."/>
            <person name="Lee Y.-S."/>
            <person name="Embley T.M."/>
            <person name="Coombs G.H."/>
            <person name="Mottram J.C."/>
            <person name="Tachezy J."/>
            <person name="Fraser-Liggett C.M."/>
            <person name="Johnson P.J."/>
        </authorList>
    </citation>
    <scope>NUCLEOTIDE SEQUENCE [LARGE SCALE GENOMIC DNA]</scope>
    <source>
        <strain evidence="1">G3</strain>
    </source>
</reference>
<dbReference type="KEGG" id="tva:4769239"/>
<dbReference type="AlphaFoldDB" id="A2E7V5"/>
<dbReference type="Pfam" id="PF02466">
    <property type="entry name" value="Tim17"/>
    <property type="match status" value="1"/>
</dbReference>
<evidence type="ECO:0000313" key="1">
    <source>
        <dbReference type="EMBL" id="EAY11286.1"/>
    </source>
</evidence>
<organism evidence="1 2">
    <name type="scientific">Trichomonas vaginalis (strain ATCC PRA-98 / G3)</name>
    <dbReference type="NCBI Taxonomy" id="412133"/>
    <lineage>
        <taxon>Eukaryota</taxon>
        <taxon>Metamonada</taxon>
        <taxon>Parabasalia</taxon>
        <taxon>Trichomonadida</taxon>
        <taxon>Trichomonadidae</taxon>
        <taxon>Trichomonas</taxon>
    </lineage>
</organism>
<dbReference type="RefSeq" id="XP_001323509.1">
    <property type="nucleotide sequence ID" value="XM_001323474.1"/>
</dbReference>
<name>A2E7V5_TRIV3</name>
<protein>
    <submittedName>
        <fullName evidence="1">Mitochondrial import inner membrane translocase subunit Tim17 family protein</fullName>
    </submittedName>
</protein>
<dbReference type="InParanoid" id="A2E7V5"/>
<dbReference type="EMBL" id="DS113322">
    <property type="protein sequence ID" value="EAY11286.1"/>
    <property type="molecule type" value="Genomic_DNA"/>
</dbReference>
<accession>A2E7V5</accession>
<dbReference type="PROSITE" id="PS51257">
    <property type="entry name" value="PROKAR_LIPOPROTEIN"/>
    <property type="match status" value="1"/>
</dbReference>
<gene>
    <name evidence="1" type="ORF">TVAG_061900</name>
</gene>
<reference evidence="1" key="1">
    <citation type="submission" date="2006-10" db="EMBL/GenBank/DDBJ databases">
        <authorList>
            <person name="Amadeo P."/>
            <person name="Zhao Q."/>
            <person name="Wortman J."/>
            <person name="Fraser-Liggett C."/>
            <person name="Carlton J."/>
        </authorList>
    </citation>
    <scope>NUCLEOTIDE SEQUENCE</scope>
    <source>
        <strain evidence="1">G3</strain>
    </source>
</reference>
<sequence>MQTIRELVDYAPIAEDIGKSFIIGYGAGTACGLVVGFSRNHDNLPLITLNDTLNCIEKYSGEFGYTFGIAAGLHTLSCQLSKNLKPIQKHAIAGGVAGTFIGSHWGMKGAIGGGVVGAALGAGYGYASTNPELLKYFTK</sequence>
<evidence type="ECO:0000313" key="2">
    <source>
        <dbReference type="Proteomes" id="UP000001542"/>
    </source>
</evidence>
<dbReference type="Proteomes" id="UP000001542">
    <property type="component" value="Unassembled WGS sequence"/>
</dbReference>
<proteinExistence type="predicted"/>